<dbReference type="Proteomes" id="UP000198402">
    <property type="component" value="Unassembled WGS sequence"/>
</dbReference>
<name>A0A1Z5IFS4_9LACO</name>
<evidence type="ECO:0000313" key="2">
    <source>
        <dbReference type="Proteomes" id="UP000198402"/>
    </source>
</evidence>
<accession>A0A1Z5IFS4</accession>
<evidence type="ECO:0000313" key="1">
    <source>
        <dbReference type="EMBL" id="GAX00402.1"/>
    </source>
</evidence>
<dbReference type="EMBL" id="BCMG01000002">
    <property type="protein sequence ID" value="GAX00402.1"/>
    <property type="molecule type" value="Genomic_DNA"/>
</dbReference>
<organism evidence="1 2">
    <name type="scientific">Secundilactobacillus silagei JCM 19001</name>
    <dbReference type="NCBI Taxonomy" id="1302250"/>
    <lineage>
        <taxon>Bacteria</taxon>
        <taxon>Bacillati</taxon>
        <taxon>Bacillota</taxon>
        <taxon>Bacilli</taxon>
        <taxon>Lactobacillales</taxon>
        <taxon>Lactobacillaceae</taxon>
        <taxon>Secundilactobacillus</taxon>
    </lineage>
</organism>
<protein>
    <submittedName>
        <fullName evidence="1">Uncharacterized protein</fullName>
    </submittedName>
</protein>
<proteinExistence type="predicted"/>
<sequence>MTILQVTYNLKNTKGRHHFGEFGRFFSALRNVLLAFTNLVACFTNNVAQAHTHAARAGKTGPSLSNTEPRFRSVIVMITMASPRFYLFVTVLYSTKLIIS</sequence>
<keyword evidence="2" id="KW-1185">Reference proteome</keyword>
<gene>
    <name evidence="1" type="ORF">IWT126_00417</name>
</gene>
<dbReference type="AlphaFoldDB" id="A0A1Z5IFS4"/>
<reference evidence="1 2" key="1">
    <citation type="submission" date="2015-11" db="EMBL/GenBank/DDBJ databases">
        <title>Draft genome sequences of new species of the genus Lactobacillus isolated from orchardgrass silage.</title>
        <authorList>
            <person name="Tohno M."/>
            <person name="Tanizawa Y."/>
            <person name="Arita M."/>
        </authorList>
    </citation>
    <scope>NUCLEOTIDE SEQUENCE [LARGE SCALE GENOMIC DNA]</scope>
    <source>
        <strain evidence="1 2">IWT126</strain>
    </source>
</reference>
<comment type="caution">
    <text evidence="1">The sequence shown here is derived from an EMBL/GenBank/DDBJ whole genome shotgun (WGS) entry which is preliminary data.</text>
</comment>